<accession>A0A7X0HP34</accession>
<dbReference type="PANTHER" id="PTHR43308:SF5">
    <property type="entry name" value="S-LAYER PROTEIN _ PEPTIDOGLYCAN ENDO-BETA-N-ACETYLGLUCOSAMINIDASE"/>
    <property type="match status" value="1"/>
</dbReference>
<dbReference type="PANTHER" id="PTHR43308">
    <property type="entry name" value="OUTER MEMBRANE PROTEIN ALPHA-RELATED"/>
    <property type="match status" value="1"/>
</dbReference>
<proteinExistence type="predicted"/>
<dbReference type="InterPro" id="IPR032812">
    <property type="entry name" value="SbsA_Ig"/>
</dbReference>
<dbReference type="Proteomes" id="UP000531594">
    <property type="component" value="Unassembled WGS sequence"/>
</dbReference>
<organism evidence="3 4">
    <name type="scientific">Bacillus benzoevorans</name>
    <dbReference type="NCBI Taxonomy" id="1456"/>
    <lineage>
        <taxon>Bacteria</taxon>
        <taxon>Bacillati</taxon>
        <taxon>Bacillota</taxon>
        <taxon>Bacilli</taxon>
        <taxon>Bacillales</taxon>
        <taxon>Bacillaceae</taxon>
        <taxon>Bacillus</taxon>
    </lineage>
</organism>
<evidence type="ECO:0000259" key="2">
    <source>
        <dbReference type="PROSITE" id="PS51272"/>
    </source>
</evidence>
<evidence type="ECO:0000313" key="4">
    <source>
        <dbReference type="Proteomes" id="UP000531594"/>
    </source>
</evidence>
<name>A0A7X0HP34_9BACI</name>
<dbReference type="AlphaFoldDB" id="A0A7X0HP34"/>
<dbReference type="Pfam" id="PF13205">
    <property type="entry name" value="Big_5"/>
    <property type="match status" value="1"/>
</dbReference>
<keyword evidence="1" id="KW-0732">Signal</keyword>
<dbReference type="InterPro" id="IPR051465">
    <property type="entry name" value="Cell_Envelope_Struct_Comp"/>
</dbReference>
<protein>
    <recommendedName>
        <fullName evidence="2">SLH domain-containing protein</fullName>
    </recommendedName>
</protein>
<dbReference type="InterPro" id="IPR001119">
    <property type="entry name" value="SLH_dom"/>
</dbReference>
<dbReference type="Pfam" id="PF00395">
    <property type="entry name" value="SLH"/>
    <property type="match status" value="3"/>
</dbReference>
<evidence type="ECO:0000256" key="1">
    <source>
        <dbReference type="ARBA" id="ARBA00022729"/>
    </source>
</evidence>
<reference evidence="3 4" key="1">
    <citation type="submission" date="2020-08" db="EMBL/GenBank/DDBJ databases">
        <title>Genomic Encyclopedia of Type Strains, Phase IV (KMG-IV): sequencing the most valuable type-strain genomes for metagenomic binning, comparative biology and taxonomic classification.</title>
        <authorList>
            <person name="Goeker M."/>
        </authorList>
    </citation>
    <scope>NUCLEOTIDE SEQUENCE [LARGE SCALE GENOMIC DNA]</scope>
    <source>
        <strain evidence="3 4">DSM 5391</strain>
    </source>
</reference>
<dbReference type="PROSITE" id="PS51272">
    <property type="entry name" value="SLH"/>
    <property type="match status" value="3"/>
</dbReference>
<keyword evidence="4" id="KW-1185">Reference proteome</keyword>
<feature type="domain" description="SLH" evidence="2">
    <location>
        <begin position="148"/>
        <end position="207"/>
    </location>
</feature>
<gene>
    <name evidence="3" type="ORF">HNR53_000961</name>
</gene>
<dbReference type="RefSeq" id="WP_184523336.1">
    <property type="nucleotide sequence ID" value="NZ_JACHGK010000002.1"/>
</dbReference>
<feature type="domain" description="SLH" evidence="2">
    <location>
        <begin position="24"/>
        <end position="87"/>
    </location>
</feature>
<feature type="domain" description="SLH" evidence="2">
    <location>
        <begin position="88"/>
        <end position="147"/>
    </location>
</feature>
<evidence type="ECO:0000313" key="3">
    <source>
        <dbReference type="EMBL" id="MBB6444353.1"/>
    </source>
</evidence>
<sequence>MRAIFKIVIFSLLFCLAVPITGLAAGKFGDVSMGYTFYEEIEFLASKQIISGYEKGMFKPYDPVTRAEAAIMIGRALELNGEAKNTKFRDVTAQVTGSGYIAAAVEKGIISGYSDGTYRPHDRVSRAEMAILLNKAFRLEATTLANPFIDISANMASYQSILNAYASGIATGFSDGTYRPEVIVTRGQFSAFLARSVEPSFRGNPAFAIESISGWNPETSAAEVDIDHTWDIKFNDEVDFHYKNLENIYIVRESDNKKIEAWPTVDNNDFKTVKVRLYGLFDFDETYYLVIDKDVNSKIGNPLTESFKIKFHTRKPEFTTMTSEQDGLKYEIILDQTEKRVYTKLKVSNTSNKAITVYGGGCERSGISAYLAAETETGLTKIGSQWKAAVQCPADVFEFTFKPGATLEDKKLLYFPAQPVNGDINLIVRLQNETHQTKFKLSKEK</sequence>
<comment type="caution">
    <text evidence="3">The sequence shown here is derived from an EMBL/GenBank/DDBJ whole genome shotgun (WGS) entry which is preliminary data.</text>
</comment>
<dbReference type="EMBL" id="JACHGK010000002">
    <property type="protein sequence ID" value="MBB6444353.1"/>
    <property type="molecule type" value="Genomic_DNA"/>
</dbReference>